<comment type="similarity">
    <text evidence="6">Belongs to the protoporphyrinogen/coproporphyrinogen oxidase family. Coproporphyrinogen III oxidase subfamily.</text>
</comment>
<dbReference type="GO" id="GO:0004729">
    <property type="term" value="F:oxygen-dependent protoporphyrinogen oxidase activity"/>
    <property type="evidence" value="ECO:0007669"/>
    <property type="project" value="UniProtKB-UniRule"/>
</dbReference>
<organism evidence="8 9">
    <name type="scientific">Allomeiothermus silvanus (strain ATCC 700542 / DSM 9946 / NBRC 106475 / NCIMB 13440 / VI-R2)</name>
    <name type="common">Thermus silvanus</name>
    <dbReference type="NCBI Taxonomy" id="526227"/>
    <lineage>
        <taxon>Bacteria</taxon>
        <taxon>Thermotogati</taxon>
        <taxon>Deinococcota</taxon>
        <taxon>Deinococci</taxon>
        <taxon>Thermales</taxon>
        <taxon>Thermaceae</taxon>
        <taxon>Allomeiothermus</taxon>
    </lineage>
</organism>
<dbReference type="Gene3D" id="3.50.50.60">
    <property type="entry name" value="FAD/NAD(P)-binding domain"/>
    <property type="match status" value="1"/>
</dbReference>
<comment type="cofactor">
    <cofactor evidence="1 6">
        <name>FAD</name>
        <dbReference type="ChEBI" id="CHEBI:57692"/>
    </cofactor>
</comment>
<dbReference type="SUPFAM" id="SSF51905">
    <property type="entry name" value="FAD/NAD(P)-binding domain"/>
    <property type="match status" value="1"/>
</dbReference>
<comment type="catalytic activity">
    <reaction evidence="6">
        <text>coproporphyrinogen III + 3 O2 = coproporphyrin III + 3 H2O2</text>
        <dbReference type="Rhea" id="RHEA:43436"/>
        <dbReference type="ChEBI" id="CHEBI:15379"/>
        <dbReference type="ChEBI" id="CHEBI:16240"/>
        <dbReference type="ChEBI" id="CHEBI:57309"/>
        <dbReference type="ChEBI" id="CHEBI:131725"/>
        <dbReference type="EC" id="1.3.3.15"/>
    </reaction>
</comment>
<accession>D7BDL0</accession>
<protein>
    <recommendedName>
        <fullName evidence="6">Coproporphyrinogen III oxidase</fullName>
        <ecNumber evidence="6">1.3.3.15</ecNumber>
    </recommendedName>
</protein>
<dbReference type="Gene3D" id="1.10.3110.10">
    <property type="entry name" value="protoporphyrinogen ix oxidase, domain 3"/>
    <property type="match status" value="1"/>
</dbReference>
<evidence type="ECO:0000256" key="3">
    <source>
        <dbReference type="ARBA" id="ARBA00022827"/>
    </source>
</evidence>
<dbReference type="GO" id="GO:0005737">
    <property type="term" value="C:cytoplasm"/>
    <property type="evidence" value="ECO:0007669"/>
    <property type="project" value="UniProtKB-SubCell"/>
</dbReference>
<evidence type="ECO:0000259" key="7">
    <source>
        <dbReference type="Pfam" id="PF01593"/>
    </source>
</evidence>
<name>D7BDL0_ALLS1</name>
<reference evidence="8 9" key="1">
    <citation type="journal article" date="2010" name="Stand. Genomic Sci.">
        <title>Complete genome sequence of Meiothermus silvanus type strain (VI-R2).</title>
        <authorList>
            <person name="Sikorski J."/>
            <person name="Tindall B.J."/>
            <person name="Lowry S."/>
            <person name="Lucas S."/>
            <person name="Nolan M."/>
            <person name="Copeland A."/>
            <person name="Glavina Del Rio T."/>
            <person name="Tice H."/>
            <person name="Cheng J.F."/>
            <person name="Han C."/>
            <person name="Pitluck S."/>
            <person name="Liolios K."/>
            <person name="Ivanova N."/>
            <person name="Mavromatis K."/>
            <person name="Mikhailova N."/>
            <person name="Pati A."/>
            <person name="Goodwin L."/>
            <person name="Chen A."/>
            <person name="Palaniappan K."/>
            <person name="Land M."/>
            <person name="Hauser L."/>
            <person name="Chang Y.J."/>
            <person name="Jeffries C.D."/>
            <person name="Rohde M."/>
            <person name="Goker M."/>
            <person name="Woyke T."/>
            <person name="Bristow J."/>
            <person name="Eisen J.A."/>
            <person name="Markowitz V."/>
            <person name="Hugenholtz P."/>
            <person name="Kyrpides N.C."/>
            <person name="Klenk H.P."/>
            <person name="Lapidus A."/>
        </authorList>
    </citation>
    <scope>NUCLEOTIDE SEQUENCE [LARGE SCALE GENOMIC DNA]</scope>
    <source>
        <strain evidence="9">ATCC 700542 / DSM 9946 / VI-R2</strain>
    </source>
</reference>
<keyword evidence="9" id="KW-1185">Reference proteome</keyword>
<dbReference type="InterPro" id="IPR002937">
    <property type="entry name" value="Amino_oxidase"/>
</dbReference>
<dbReference type="SUPFAM" id="SSF54373">
    <property type="entry name" value="FAD-linked reductases, C-terminal domain"/>
    <property type="match status" value="1"/>
</dbReference>
<sequence>MSRLVVIGGGMAGLSAAYAAHKANPALTITLLEAGPRLGGKVLTHAEDGFLLEGGPDAVVRYKPWALELMRELGLEGELVGTLPARPSALIHDGKRALPIPAGLQMVVPGDLWALAKTPLLSPFGKARALLDLLLPGKEEDEAFGEFIRRRLGNQVWERLAAPLSGGIYGGDPAELSTLAAFPQLKELERTHSSLIRGALEQRKKRGTREAGGLFASLRGGLGTWVEAITRGLEGVQVYPHTPVTGLERRPESWRVYTSQGYQEAEAVVLAVPAGTAARLLEPLYPTAARALGEIPYGDSATVSLAFPAEKIPPRVGHGMLMAAGQGFHVRGFTWTDQKWAGRAPQGYALVRAYFSGISAREAELIQMALADLERLWGQVPPPERSWVFRWPQGLPRYTVGHLERVKTATEAERLAGLFLAGAAYQGVGLPEVVRLGSAKALQAVAFLSRGAPSAVPHPA</sequence>
<dbReference type="Pfam" id="PF01593">
    <property type="entry name" value="Amino_oxidase"/>
    <property type="match status" value="1"/>
</dbReference>
<dbReference type="NCBIfam" id="TIGR00562">
    <property type="entry name" value="proto_IX_ox"/>
    <property type="match status" value="1"/>
</dbReference>
<dbReference type="InterPro" id="IPR036188">
    <property type="entry name" value="FAD/NAD-bd_sf"/>
</dbReference>
<evidence type="ECO:0000256" key="2">
    <source>
        <dbReference type="ARBA" id="ARBA00022630"/>
    </source>
</evidence>
<dbReference type="RefSeq" id="WP_013159362.1">
    <property type="nucleotide sequence ID" value="NC_014212.1"/>
</dbReference>
<dbReference type="HOGENOM" id="CLU_009629_3_0_0"/>
<dbReference type="PANTHER" id="PTHR42923">
    <property type="entry name" value="PROTOPORPHYRINOGEN OXIDASE"/>
    <property type="match status" value="1"/>
</dbReference>
<dbReference type="eggNOG" id="COG1232">
    <property type="taxonomic scope" value="Bacteria"/>
</dbReference>
<comment type="pathway">
    <text evidence="6">Porphyrin-containing compound metabolism; protoheme biosynthesis.</text>
</comment>
<keyword evidence="6" id="KW-0963">Cytoplasm</keyword>
<dbReference type="KEGG" id="msv:Mesil_2992"/>
<evidence type="ECO:0000256" key="1">
    <source>
        <dbReference type="ARBA" id="ARBA00001974"/>
    </source>
</evidence>
<feature type="domain" description="Amine oxidase" evidence="7">
    <location>
        <begin position="11"/>
        <end position="435"/>
    </location>
</feature>
<keyword evidence="2 6" id="KW-0285">Flavoprotein</keyword>
<evidence type="ECO:0000313" key="9">
    <source>
        <dbReference type="Proteomes" id="UP000001916"/>
    </source>
</evidence>
<evidence type="ECO:0000256" key="5">
    <source>
        <dbReference type="ARBA" id="ARBA00023133"/>
    </source>
</evidence>
<dbReference type="EC" id="1.3.3.15" evidence="6"/>
<keyword evidence="4 6" id="KW-0560">Oxidoreductase</keyword>
<keyword evidence="3 6" id="KW-0274">FAD</keyword>
<evidence type="ECO:0000256" key="4">
    <source>
        <dbReference type="ARBA" id="ARBA00023002"/>
    </source>
</evidence>
<gene>
    <name evidence="8" type="ordered locus">Mesil_2992</name>
</gene>
<dbReference type="PANTHER" id="PTHR42923:SF3">
    <property type="entry name" value="PROTOPORPHYRINOGEN OXIDASE"/>
    <property type="match status" value="1"/>
</dbReference>
<dbReference type="Proteomes" id="UP000001916">
    <property type="component" value="Chromosome"/>
</dbReference>
<evidence type="ECO:0000313" key="8">
    <source>
        <dbReference type="EMBL" id="ADH64830.1"/>
    </source>
</evidence>
<dbReference type="InterPro" id="IPR004572">
    <property type="entry name" value="Protoporphyrinogen_oxidase"/>
</dbReference>
<dbReference type="OrthoDB" id="9805195at2"/>
<dbReference type="InterPro" id="IPR050464">
    <property type="entry name" value="Zeta_carotene_desat/Oxidored"/>
</dbReference>
<dbReference type="EMBL" id="CP002042">
    <property type="protein sequence ID" value="ADH64830.1"/>
    <property type="molecule type" value="Genomic_DNA"/>
</dbReference>
<keyword evidence="5 6" id="KW-0350">Heme biosynthesis</keyword>
<dbReference type="AlphaFoldDB" id="D7BDL0"/>
<comment type="subcellular location">
    <subcellularLocation>
        <location evidence="6">Cytoplasm</location>
    </subcellularLocation>
</comment>
<dbReference type="UniPathway" id="UPA00252"/>
<dbReference type="GO" id="GO:0006783">
    <property type="term" value="P:heme biosynthetic process"/>
    <property type="evidence" value="ECO:0007669"/>
    <property type="project" value="UniProtKB-UniRule"/>
</dbReference>
<proteinExistence type="inferred from homology"/>
<dbReference type="Gene3D" id="3.90.660.20">
    <property type="entry name" value="Protoporphyrinogen oxidase, mitochondrial, domain 2"/>
    <property type="match status" value="1"/>
</dbReference>
<dbReference type="STRING" id="526227.Mesil_2992"/>
<evidence type="ECO:0000256" key="6">
    <source>
        <dbReference type="RuleBase" id="RU364052"/>
    </source>
</evidence>
<comment type="function">
    <text evidence="6">Involved in coproporphyrin-dependent heme b biosynthesis. Catalyzes the oxidation of coproporphyrinogen III to coproporphyrin III.</text>
</comment>